<evidence type="ECO:0000313" key="8">
    <source>
        <dbReference type="Proteomes" id="UP000678499"/>
    </source>
</evidence>
<evidence type="ECO:0000256" key="5">
    <source>
        <dbReference type="ARBA" id="ARBA00023273"/>
    </source>
</evidence>
<evidence type="ECO:0000256" key="3">
    <source>
        <dbReference type="ARBA" id="ARBA00022737"/>
    </source>
</evidence>
<name>A0A7R9BZ25_9CRUS</name>
<dbReference type="EMBL" id="CAJPEX010007389">
    <property type="protein sequence ID" value="CAG0924379.1"/>
    <property type="molecule type" value="Genomic_DNA"/>
</dbReference>
<keyword evidence="4" id="KW-0969">Cilium</keyword>
<dbReference type="Gene3D" id="1.25.40.10">
    <property type="entry name" value="Tetratricopeptide repeat domain"/>
    <property type="match status" value="2"/>
</dbReference>
<evidence type="ECO:0000256" key="2">
    <source>
        <dbReference type="ARBA" id="ARBA00022574"/>
    </source>
</evidence>
<organism evidence="7">
    <name type="scientific">Notodromas monacha</name>
    <dbReference type="NCBI Taxonomy" id="399045"/>
    <lineage>
        <taxon>Eukaryota</taxon>
        <taxon>Metazoa</taxon>
        <taxon>Ecdysozoa</taxon>
        <taxon>Arthropoda</taxon>
        <taxon>Crustacea</taxon>
        <taxon>Oligostraca</taxon>
        <taxon>Ostracoda</taxon>
        <taxon>Podocopa</taxon>
        <taxon>Podocopida</taxon>
        <taxon>Cypridocopina</taxon>
        <taxon>Cypridoidea</taxon>
        <taxon>Cyprididae</taxon>
        <taxon>Notodromas</taxon>
    </lineage>
</organism>
<dbReference type="PANTHER" id="PTHR15722">
    <property type="entry name" value="IFT140/172-RELATED"/>
    <property type="match status" value="1"/>
</dbReference>
<gene>
    <name evidence="7" type="ORF">NMOB1V02_LOCUS11834</name>
</gene>
<keyword evidence="3" id="KW-0677">Repeat</keyword>
<dbReference type="OrthoDB" id="2186662at2759"/>
<dbReference type="Proteomes" id="UP000678499">
    <property type="component" value="Unassembled WGS sequence"/>
</dbReference>
<dbReference type="InterPro" id="IPR056168">
    <property type="entry name" value="TPR_IF140/IFT172/WDR19"/>
</dbReference>
<accession>A0A7R9BZ25</accession>
<evidence type="ECO:0000259" key="6">
    <source>
        <dbReference type="Pfam" id="PF24762"/>
    </source>
</evidence>
<evidence type="ECO:0000256" key="4">
    <source>
        <dbReference type="ARBA" id="ARBA00023069"/>
    </source>
</evidence>
<evidence type="ECO:0000256" key="1">
    <source>
        <dbReference type="ARBA" id="ARBA00004138"/>
    </source>
</evidence>
<proteinExistence type="predicted"/>
<dbReference type="GO" id="GO:0036064">
    <property type="term" value="C:ciliary basal body"/>
    <property type="evidence" value="ECO:0007669"/>
    <property type="project" value="TreeGrafter"/>
</dbReference>
<dbReference type="InterPro" id="IPR011990">
    <property type="entry name" value="TPR-like_helical_dom_sf"/>
</dbReference>
<dbReference type="FunFam" id="1.25.40.470:FF:000013">
    <property type="entry name" value="intraflagellar transport protein 172 homolog"/>
    <property type="match status" value="1"/>
</dbReference>
<dbReference type="Pfam" id="PF24762">
    <property type="entry name" value="TPR_IF140-IFT172"/>
    <property type="match status" value="1"/>
</dbReference>
<dbReference type="SUPFAM" id="SSF48452">
    <property type="entry name" value="TPR-like"/>
    <property type="match status" value="3"/>
</dbReference>
<dbReference type="FunFam" id="1.25.40.470:FF:000012">
    <property type="entry name" value="intraflagellar transport protein 172 homolog"/>
    <property type="match status" value="1"/>
</dbReference>
<reference evidence="7" key="1">
    <citation type="submission" date="2020-11" db="EMBL/GenBank/DDBJ databases">
        <authorList>
            <person name="Tran Van P."/>
        </authorList>
    </citation>
    <scope>NUCLEOTIDE SEQUENCE</scope>
</reference>
<sequence length="837" mass="94835">LALSSEDLVNDMELIQRIAGGLLKGEFYEKAGDLYERVNDEQKAMECYSRGKAFGRAVELARLAFPSEVVTLEEQWGDHLMSIKQLDAAINHYIEAGNTVKALDAAIASRQWRRAVQIIQVIDNPSALGKYYGKLAEHFTSIGDLQTAEKFYLDAGLHMDAIEMYNKAGQWEQAHRLASKYLRSDEVAEMYITQAQNLELQGKWRDAERLYIAVAEPDLAITMYKNHHQFDQMMRLVSQYHPDLVATTHVHLAKELENEGTYQQAENHYVQAQEWKTAVSMYRNAELWEDAYRVAKNHGGPHAGKQVAFLWAKSLGGDSAVKLLNKFGLLEQCIDYACEVALFDFAFDLAKTAIKGKLPEIHYKHAMSLEDDGKFQEAEGEFIKAGKPKEAVLMYVHNQDWESAQRVAESHDPDSVGDVLVGQAKVAFTARDFPRFESLLLRAQRPEIAIKLYRDGGMWTEALRLCKEYLPHRLQQLQDEYDREVMTQPGRDGNSLLIQARDWEESGDYPRAIECYLKVTTGSVSDPMQLEKAWSSAGNLALKFLDQDKAMEVVRRAAGNLMQHSRFSAAAQLFLGADMVREAIDALIAGEEWGKAKKVAKELDPRFEPYVDSKYKDFLKNAGNTEQLASVDLISALDMYAERGDWRKCIETAEQNGQQVLQKYLALYATHLVRGMGWENMAFVFFNHFLDLCGAIEDGNADALDHSDFIDTDIPFEIPLPERVSIPAEKQEEAKEWVLAVSIDQKVEQILPMDERSAYEASLRSPDGQILQPCIISGYPVLRNKISFKKDNRVANKEEWNRLMMESKMSPSSEMSDLLAFIAKWAGESAGPSYSFK</sequence>
<keyword evidence="8" id="KW-1185">Reference proteome</keyword>
<keyword evidence="2" id="KW-0853">WD repeat</keyword>
<keyword evidence="5" id="KW-0966">Cell projection</keyword>
<protein>
    <recommendedName>
        <fullName evidence="6">IF140/IFT172/WDR19 TPR domain-containing protein</fullName>
    </recommendedName>
</protein>
<dbReference type="GO" id="GO:0042073">
    <property type="term" value="P:intraciliary transport"/>
    <property type="evidence" value="ECO:0007669"/>
    <property type="project" value="TreeGrafter"/>
</dbReference>
<dbReference type="GO" id="GO:0030992">
    <property type="term" value="C:intraciliary transport particle B"/>
    <property type="evidence" value="ECO:0007669"/>
    <property type="project" value="TreeGrafter"/>
</dbReference>
<dbReference type="GO" id="GO:0005930">
    <property type="term" value="C:axoneme"/>
    <property type="evidence" value="ECO:0007669"/>
    <property type="project" value="TreeGrafter"/>
</dbReference>
<feature type="domain" description="IF140/IFT172/WDR19 TPR" evidence="6">
    <location>
        <begin position="195"/>
        <end position="398"/>
    </location>
</feature>
<dbReference type="Gene3D" id="1.25.40.470">
    <property type="match status" value="1"/>
</dbReference>
<comment type="subcellular location">
    <subcellularLocation>
        <location evidence="1">Cell projection</location>
        <location evidence="1">Cilium</location>
    </subcellularLocation>
</comment>
<dbReference type="EMBL" id="OA889426">
    <property type="protein sequence ID" value="CAD7284227.1"/>
    <property type="molecule type" value="Genomic_DNA"/>
</dbReference>
<dbReference type="PANTHER" id="PTHR15722:SF2">
    <property type="entry name" value="INTRAFLAGELLAR TRANSPORT PROTEIN 172 HOMOLOG"/>
    <property type="match status" value="1"/>
</dbReference>
<dbReference type="AlphaFoldDB" id="A0A7R9BZ25"/>
<evidence type="ECO:0000313" key="7">
    <source>
        <dbReference type="EMBL" id="CAD7284227.1"/>
    </source>
</evidence>
<feature type="non-terminal residue" evidence="7">
    <location>
        <position position="1"/>
    </location>
</feature>